<comment type="similarity">
    <text evidence="1">Belongs to the cytochrome P450 family.</text>
</comment>
<evidence type="ECO:0000256" key="1">
    <source>
        <dbReference type="ARBA" id="ARBA00010617"/>
    </source>
</evidence>
<evidence type="ECO:0000313" key="3">
    <source>
        <dbReference type="Proteomes" id="UP000552757"/>
    </source>
</evidence>
<name>A0A7W6DGB9_9SPHN</name>
<dbReference type="RefSeq" id="WP_183955353.1">
    <property type="nucleotide sequence ID" value="NZ_JACIEB010000004.1"/>
</dbReference>
<dbReference type="EMBL" id="JACIEB010000004">
    <property type="protein sequence ID" value="MBB3982267.1"/>
    <property type="molecule type" value="Genomic_DNA"/>
</dbReference>
<dbReference type="SUPFAM" id="SSF48264">
    <property type="entry name" value="Cytochrome P450"/>
    <property type="match status" value="1"/>
</dbReference>
<dbReference type="PRINTS" id="PR00359">
    <property type="entry name" value="BP450"/>
</dbReference>
<accession>A0A7W6DGB9</accession>
<dbReference type="AlphaFoldDB" id="A0A7W6DGB9"/>
<dbReference type="GO" id="GO:0008395">
    <property type="term" value="F:steroid hydroxylase activity"/>
    <property type="evidence" value="ECO:0007669"/>
    <property type="project" value="TreeGrafter"/>
</dbReference>
<gene>
    <name evidence="2" type="ORF">GGR44_001930</name>
</gene>
<dbReference type="GO" id="GO:0006707">
    <property type="term" value="P:cholesterol catabolic process"/>
    <property type="evidence" value="ECO:0007669"/>
    <property type="project" value="TreeGrafter"/>
</dbReference>
<dbReference type="PANTHER" id="PTHR46696:SF4">
    <property type="entry name" value="BIOTIN BIOSYNTHESIS CYTOCHROME P450"/>
    <property type="match status" value="1"/>
</dbReference>
<organism evidence="2 3">
    <name type="scientific">Sphingobium fontiphilum</name>
    <dbReference type="NCBI Taxonomy" id="944425"/>
    <lineage>
        <taxon>Bacteria</taxon>
        <taxon>Pseudomonadati</taxon>
        <taxon>Pseudomonadota</taxon>
        <taxon>Alphaproteobacteria</taxon>
        <taxon>Sphingomonadales</taxon>
        <taxon>Sphingomonadaceae</taxon>
        <taxon>Sphingobium</taxon>
    </lineage>
</organism>
<dbReference type="PANTHER" id="PTHR46696">
    <property type="entry name" value="P450, PUTATIVE (EUROFUNG)-RELATED"/>
    <property type="match status" value="1"/>
</dbReference>
<dbReference type="InterPro" id="IPR036396">
    <property type="entry name" value="Cyt_P450_sf"/>
</dbReference>
<proteinExistence type="inferred from homology"/>
<dbReference type="Gene3D" id="1.10.630.10">
    <property type="entry name" value="Cytochrome P450"/>
    <property type="match status" value="1"/>
</dbReference>
<sequence>MKCYQASTYLLVREVSRNHQLFLNSPGVIPRGAEPEEEQVLSFVDPPRHTLHRKLIGKAFSAARVNERAARIQQVADDLIDAIVASGSRTFLPQKMFTRPLPAQIFAELLGVPIADRDRFLRWAEIGEAGLADNGLRGLGVQSHAIERGEPRP</sequence>
<evidence type="ECO:0000313" key="2">
    <source>
        <dbReference type="EMBL" id="MBB3982267.1"/>
    </source>
</evidence>
<dbReference type="GO" id="GO:0005506">
    <property type="term" value="F:iron ion binding"/>
    <property type="evidence" value="ECO:0007669"/>
    <property type="project" value="InterPro"/>
</dbReference>
<keyword evidence="3" id="KW-1185">Reference proteome</keyword>
<comment type="caution">
    <text evidence="2">The sequence shown here is derived from an EMBL/GenBank/DDBJ whole genome shotgun (WGS) entry which is preliminary data.</text>
</comment>
<dbReference type="Proteomes" id="UP000552757">
    <property type="component" value="Unassembled WGS sequence"/>
</dbReference>
<dbReference type="InterPro" id="IPR002397">
    <property type="entry name" value="Cyt_P450_B"/>
</dbReference>
<dbReference type="GO" id="GO:0020037">
    <property type="term" value="F:heme binding"/>
    <property type="evidence" value="ECO:0007669"/>
    <property type="project" value="InterPro"/>
</dbReference>
<dbReference type="GO" id="GO:0036199">
    <property type="term" value="F:cholest-4-en-3-one 26-monooxygenase activity"/>
    <property type="evidence" value="ECO:0007669"/>
    <property type="project" value="TreeGrafter"/>
</dbReference>
<reference evidence="2 3" key="1">
    <citation type="submission" date="2020-08" db="EMBL/GenBank/DDBJ databases">
        <title>Genomic Encyclopedia of Type Strains, Phase IV (KMG-IV): sequencing the most valuable type-strain genomes for metagenomic binning, comparative biology and taxonomic classification.</title>
        <authorList>
            <person name="Goeker M."/>
        </authorList>
    </citation>
    <scope>NUCLEOTIDE SEQUENCE [LARGE SCALE GENOMIC DNA]</scope>
    <source>
        <strain evidence="2 3">DSM 29348</strain>
    </source>
</reference>
<protein>
    <submittedName>
        <fullName evidence="2">Cytochrome P450</fullName>
    </submittedName>
</protein>